<evidence type="ECO:0008006" key="4">
    <source>
        <dbReference type="Google" id="ProtNLM"/>
    </source>
</evidence>
<protein>
    <recommendedName>
        <fullName evidence="4">DDE Tnp4 domain-containing protein</fullName>
    </recommendedName>
</protein>
<proteinExistence type="predicted"/>
<evidence type="ECO:0000313" key="2">
    <source>
        <dbReference type="EMBL" id="MFB9993151.1"/>
    </source>
</evidence>
<organism evidence="2 3">
    <name type="scientific">Deinococcus oregonensis</name>
    <dbReference type="NCBI Taxonomy" id="1805970"/>
    <lineage>
        <taxon>Bacteria</taxon>
        <taxon>Thermotogati</taxon>
        <taxon>Deinococcota</taxon>
        <taxon>Deinococci</taxon>
        <taxon>Deinococcales</taxon>
        <taxon>Deinococcaceae</taxon>
        <taxon>Deinococcus</taxon>
    </lineage>
</organism>
<dbReference type="Proteomes" id="UP001589733">
    <property type="component" value="Unassembled WGS sequence"/>
</dbReference>
<dbReference type="RefSeq" id="WP_380011410.1">
    <property type="nucleotide sequence ID" value="NZ_JBHLYR010000045.1"/>
</dbReference>
<dbReference type="EMBL" id="JBHLYR010000045">
    <property type="protein sequence ID" value="MFB9993151.1"/>
    <property type="molecule type" value="Genomic_DNA"/>
</dbReference>
<feature type="region of interest" description="Disordered" evidence="1">
    <location>
        <begin position="57"/>
        <end position="84"/>
    </location>
</feature>
<name>A0ABV6B093_9DEIO</name>
<reference evidence="2 3" key="1">
    <citation type="submission" date="2024-09" db="EMBL/GenBank/DDBJ databases">
        <authorList>
            <person name="Sun Q."/>
            <person name="Mori K."/>
        </authorList>
    </citation>
    <scope>NUCLEOTIDE SEQUENCE [LARGE SCALE GENOMIC DNA]</scope>
    <source>
        <strain evidence="2 3">JCM 13503</strain>
    </source>
</reference>
<keyword evidence="3" id="KW-1185">Reference proteome</keyword>
<accession>A0ABV6B093</accession>
<evidence type="ECO:0000313" key="3">
    <source>
        <dbReference type="Proteomes" id="UP001589733"/>
    </source>
</evidence>
<evidence type="ECO:0000256" key="1">
    <source>
        <dbReference type="SAM" id="MobiDB-lite"/>
    </source>
</evidence>
<gene>
    <name evidence="2" type="ORF">ACFFLM_14355</name>
</gene>
<comment type="caution">
    <text evidence="2">The sequence shown here is derived from an EMBL/GenBank/DDBJ whole genome shotgun (WGS) entry which is preliminary data.</text>
</comment>
<sequence length="84" mass="9035">MLICTLTQRILGTATSAGAVHDLKLFRQSGVRLPHDTALIGDAGYQGLWRSHGHAITTHKATRASPPPPSSVKRIGCWHTPDKA</sequence>